<name>A0A0B7BYK7_9EUPU</name>
<evidence type="ECO:0000313" key="1">
    <source>
        <dbReference type="EMBL" id="CEK98053.1"/>
    </source>
</evidence>
<reference evidence="1" key="1">
    <citation type="submission" date="2014-12" db="EMBL/GenBank/DDBJ databases">
        <title>Insight into the proteome of Arion vulgaris.</title>
        <authorList>
            <person name="Aradska J."/>
            <person name="Bulat T."/>
            <person name="Smidak R."/>
            <person name="Sarate P."/>
            <person name="Gangsoo J."/>
            <person name="Sialana F."/>
            <person name="Bilban M."/>
            <person name="Lubec G."/>
        </authorList>
    </citation>
    <scope>NUCLEOTIDE SEQUENCE</scope>
    <source>
        <tissue evidence="1">Skin</tissue>
    </source>
</reference>
<sequence length="50" mass="5831">NFQPEETDLTMSIRINSKHQRPGNSPHKYATTIYWIFQKLVSCSDSSFLI</sequence>
<proteinExistence type="predicted"/>
<protein>
    <submittedName>
        <fullName evidence="1">Uncharacterized protein</fullName>
    </submittedName>
</protein>
<dbReference type="AlphaFoldDB" id="A0A0B7BYK7"/>
<accession>A0A0B7BYK7</accession>
<gene>
    <name evidence="1" type="primary">ORF217641</name>
</gene>
<dbReference type="EMBL" id="HACG01051182">
    <property type="protein sequence ID" value="CEK98053.1"/>
    <property type="molecule type" value="Transcribed_RNA"/>
</dbReference>
<organism evidence="1">
    <name type="scientific">Arion vulgaris</name>
    <dbReference type="NCBI Taxonomy" id="1028688"/>
    <lineage>
        <taxon>Eukaryota</taxon>
        <taxon>Metazoa</taxon>
        <taxon>Spiralia</taxon>
        <taxon>Lophotrochozoa</taxon>
        <taxon>Mollusca</taxon>
        <taxon>Gastropoda</taxon>
        <taxon>Heterobranchia</taxon>
        <taxon>Euthyneura</taxon>
        <taxon>Panpulmonata</taxon>
        <taxon>Eupulmonata</taxon>
        <taxon>Stylommatophora</taxon>
        <taxon>Helicina</taxon>
        <taxon>Arionoidea</taxon>
        <taxon>Arionidae</taxon>
        <taxon>Arion</taxon>
    </lineage>
</organism>
<feature type="non-terminal residue" evidence="1">
    <location>
        <position position="1"/>
    </location>
</feature>